<gene>
    <name evidence="2" type="ORF">Scep_002001</name>
</gene>
<feature type="region of interest" description="Disordered" evidence="1">
    <location>
        <begin position="1"/>
        <end position="79"/>
    </location>
</feature>
<evidence type="ECO:0000313" key="3">
    <source>
        <dbReference type="Proteomes" id="UP001419268"/>
    </source>
</evidence>
<feature type="compositionally biased region" description="Gly residues" evidence="1">
    <location>
        <begin position="26"/>
        <end position="44"/>
    </location>
</feature>
<evidence type="ECO:0000256" key="1">
    <source>
        <dbReference type="SAM" id="MobiDB-lite"/>
    </source>
</evidence>
<accession>A0AAP0Q4A4</accession>
<proteinExistence type="predicted"/>
<dbReference type="AlphaFoldDB" id="A0AAP0Q4A4"/>
<comment type="caution">
    <text evidence="2">The sequence shown here is derived from an EMBL/GenBank/DDBJ whole genome shotgun (WGS) entry which is preliminary data.</text>
</comment>
<feature type="compositionally biased region" description="Gly residues" evidence="1">
    <location>
        <begin position="53"/>
        <end position="67"/>
    </location>
</feature>
<reference evidence="2 3" key="1">
    <citation type="submission" date="2024-01" db="EMBL/GenBank/DDBJ databases">
        <title>Genome assemblies of Stephania.</title>
        <authorList>
            <person name="Yang L."/>
        </authorList>
    </citation>
    <scope>NUCLEOTIDE SEQUENCE [LARGE SCALE GENOMIC DNA]</scope>
    <source>
        <strain evidence="2">JXDWG</strain>
        <tissue evidence="2">Leaf</tissue>
    </source>
</reference>
<dbReference type="EMBL" id="JBBNAG010000001">
    <property type="protein sequence ID" value="KAK9166810.1"/>
    <property type="molecule type" value="Genomic_DNA"/>
</dbReference>
<evidence type="ECO:0000313" key="2">
    <source>
        <dbReference type="EMBL" id="KAK9166810.1"/>
    </source>
</evidence>
<sequence>MHREREREAEEPASPCGVLRERVRVPGGGGGGGGGEGVGTGVRGGEGEEGEGGGDGGVREVGGGYDGGEGEASLRGGEDVLGVGRDQGGVRGGGFWVGEGGVRWSGEGRGGDDRRCSSLRWKPSSSTFALCRRWLCNPRRCSPLFVAVKSRQCAAKMANEIHLGPDELARIPCSPLMNVAIEQIVLQRGGLGPKWSNGSHSAVHMMCDHMYHRDYPDCRLS</sequence>
<keyword evidence="3" id="KW-1185">Reference proteome</keyword>
<organism evidence="2 3">
    <name type="scientific">Stephania cephalantha</name>
    <dbReference type="NCBI Taxonomy" id="152367"/>
    <lineage>
        <taxon>Eukaryota</taxon>
        <taxon>Viridiplantae</taxon>
        <taxon>Streptophyta</taxon>
        <taxon>Embryophyta</taxon>
        <taxon>Tracheophyta</taxon>
        <taxon>Spermatophyta</taxon>
        <taxon>Magnoliopsida</taxon>
        <taxon>Ranunculales</taxon>
        <taxon>Menispermaceae</taxon>
        <taxon>Menispermoideae</taxon>
        <taxon>Cissampelideae</taxon>
        <taxon>Stephania</taxon>
    </lineage>
</organism>
<dbReference type="Proteomes" id="UP001419268">
    <property type="component" value="Unassembled WGS sequence"/>
</dbReference>
<protein>
    <submittedName>
        <fullName evidence="2">Uncharacterized protein</fullName>
    </submittedName>
</protein>
<feature type="compositionally biased region" description="Basic and acidic residues" evidence="1">
    <location>
        <begin position="1"/>
        <end position="10"/>
    </location>
</feature>
<name>A0AAP0Q4A4_9MAGN</name>